<comment type="caution">
    <text evidence="1">The sequence shown here is derived from an EMBL/GenBank/DDBJ whole genome shotgun (WGS) entry which is preliminary data.</text>
</comment>
<dbReference type="EMBL" id="JFBX01000378">
    <property type="protein sequence ID" value="KXH40110.1"/>
    <property type="molecule type" value="Genomic_DNA"/>
</dbReference>
<dbReference type="SUPFAM" id="SSF54427">
    <property type="entry name" value="NTF2-like"/>
    <property type="match status" value="1"/>
</dbReference>
<dbReference type="InterPro" id="IPR032710">
    <property type="entry name" value="NTF2-like_dom_sf"/>
</dbReference>
<dbReference type="Proteomes" id="UP000070328">
    <property type="component" value="Unassembled WGS sequence"/>
</dbReference>
<evidence type="ECO:0000313" key="1">
    <source>
        <dbReference type="EMBL" id="KXH40110.1"/>
    </source>
</evidence>
<reference evidence="1 2" key="1">
    <citation type="submission" date="2014-02" db="EMBL/GenBank/DDBJ databases">
        <title>The genome sequence of Colletotrichum simmondsii CBS122122.</title>
        <authorList>
            <person name="Baroncelli R."/>
            <person name="Thon M.R."/>
        </authorList>
    </citation>
    <scope>NUCLEOTIDE SEQUENCE [LARGE SCALE GENOMIC DNA]</scope>
    <source>
        <strain evidence="1 2">CBS122122</strain>
    </source>
</reference>
<accession>A0A135SW32</accession>
<proteinExistence type="predicted"/>
<dbReference type="Gene3D" id="3.10.450.50">
    <property type="match status" value="1"/>
</dbReference>
<name>A0A135SW32_9PEZI</name>
<dbReference type="OrthoDB" id="4126403at2759"/>
<protein>
    <recommendedName>
        <fullName evidence="3">SnoaL-like domain-containing protein</fullName>
    </recommendedName>
</protein>
<sequence length="161" mass="18291">MRNLPTPNDLAAIWAGVFPLSNAHGPPQQWIDLHSKSVIYNDHAFRVQRKGHAGIADHVGMWKHANPDFEMHVELVWPELKKGGKVYVTFAFVGTGTYTNDLTSQYKASGKTFRYRGRLDLTINEADGLIEVVDEYYPLHFDAGTSVDDYRKREEDNELNA</sequence>
<evidence type="ECO:0000313" key="2">
    <source>
        <dbReference type="Proteomes" id="UP000070328"/>
    </source>
</evidence>
<evidence type="ECO:0008006" key="3">
    <source>
        <dbReference type="Google" id="ProtNLM"/>
    </source>
</evidence>
<keyword evidence="2" id="KW-1185">Reference proteome</keyword>
<gene>
    <name evidence="1" type="ORF">CSIM01_09965</name>
</gene>
<dbReference type="AlphaFoldDB" id="A0A135SW32"/>
<organism evidence="1 2">
    <name type="scientific">Colletotrichum simmondsii</name>
    <dbReference type="NCBI Taxonomy" id="703756"/>
    <lineage>
        <taxon>Eukaryota</taxon>
        <taxon>Fungi</taxon>
        <taxon>Dikarya</taxon>
        <taxon>Ascomycota</taxon>
        <taxon>Pezizomycotina</taxon>
        <taxon>Sordariomycetes</taxon>
        <taxon>Hypocreomycetidae</taxon>
        <taxon>Glomerellales</taxon>
        <taxon>Glomerellaceae</taxon>
        <taxon>Colletotrichum</taxon>
        <taxon>Colletotrichum acutatum species complex</taxon>
    </lineage>
</organism>